<protein>
    <submittedName>
        <fullName evidence="1">DUF305 domain-containing protein</fullName>
    </submittedName>
</protein>
<feature type="non-terminal residue" evidence="1">
    <location>
        <position position="34"/>
    </location>
</feature>
<name>A0A261WLK0_9PSED</name>
<sequence>MLNEYLRVVTITSILLLGSVSLSYADNNDSHAAF</sequence>
<reference evidence="2" key="1">
    <citation type="journal article" date="2016" name="Sci. Rep.">
        <title>Genome analysis of the kiwifruit canker pathogen Pseudomonas syringae pv. actinidiae biovar 5.</title>
        <authorList>
            <person name="Fujikawa T."/>
            <person name="Sawada H."/>
        </authorList>
    </citation>
    <scope>NUCLEOTIDE SEQUENCE [LARGE SCALE GENOMIC DNA]</scope>
    <source>
        <strain evidence="2">MAFF 212061</strain>
    </source>
</reference>
<evidence type="ECO:0000313" key="2">
    <source>
        <dbReference type="Proteomes" id="UP000217163"/>
    </source>
</evidence>
<accession>A0A261WLK0</accession>
<evidence type="ECO:0000313" key="1">
    <source>
        <dbReference type="EMBL" id="OZI87016.1"/>
    </source>
</evidence>
<organism evidence="1 2">
    <name type="scientific">Pseudomonas avellanae</name>
    <dbReference type="NCBI Taxonomy" id="46257"/>
    <lineage>
        <taxon>Bacteria</taxon>
        <taxon>Pseudomonadati</taxon>
        <taxon>Pseudomonadota</taxon>
        <taxon>Gammaproteobacteria</taxon>
        <taxon>Pseudomonadales</taxon>
        <taxon>Pseudomonadaceae</taxon>
        <taxon>Pseudomonas</taxon>
    </lineage>
</organism>
<dbReference type="AlphaFoldDB" id="A0A261WLK0"/>
<comment type="caution">
    <text evidence="1">The sequence shown here is derived from an EMBL/GenBank/DDBJ whole genome shotgun (WGS) entry which is preliminary data.</text>
</comment>
<proteinExistence type="predicted"/>
<dbReference type="Proteomes" id="UP000217163">
    <property type="component" value="Unassembled WGS sequence"/>
</dbReference>
<gene>
    <name evidence="1" type="ORF">CFN58_06835</name>
</gene>
<dbReference type="EMBL" id="NKQU01000126">
    <property type="protein sequence ID" value="OZI87016.1"/>
    <property type="molecule type" value="Genomic_DNA"/>
</dbReference>